<feature type="transmembrane region" description="Helical" evidence="14">
    <location>
        <begin position="152"/>
        <end position="171"/>
    </location>
</feature>
<evidence type="ECO:0000256" key="7">
    <source>
        <dbReference type="ARBA" id="ARBA00022692"/>
    </source>
</evidence>
<dbReference type="PIRSF" id="PIRSF016636">
    <property type="entry name" value="AlgI_DltB"/>
    <property type="match status" value="1"/>
</dbReference>
<feature type="transmembrane region" description="Helical" evidence="14">
    <location>
        <begin position="312"/>
        <end position="335"/>
    </location>
</feature>
<dbReference type="EMBL" id="WTVR01000004">
    <property type="protein sequence ID" value="NMF87375.1"/>
    <property type="molecule type" value="Genomic_DNA"/>
</dbReference>
<feature type="transmembrane region" description="Helical" evidence="14">
    <location>
        <begin position="250"/>
        <end position="268"/>
    </location>
</feature>
<evidence type="ECO:0000256" key="9">
    <source>
        <dbReference type="ARBA" id="ARBA00022989"/>
    </source>
</evidence>
<feature type="transmembrane region" description="Helical" evidence="14">
    <location>
        <begin position="46"/>
        <end position="65"/>
    </location>
</feature>
<dbReference type="Proteomes" id="UP000652074">
    <property type="component" value="Unassembled WGS sequence"/>
</dbReference>
<evidence type="ECO:0000313" key="16">
    <source>
        <dbReference type="Proteomes" id="UP000652074"/>
    </source>
</evidence>
<keyword evidence="5 13" id="KW-1003">Cell membrane</keyword>
<evidence type="ECO:0000256" key="13">
    <source>
        <dbReference type="PIRNR" id="PIRNR016636"/>
    </source>
</evidence>
<evidence type="ECO:0000256" key="1">
    <source>
        <dbReference type="ARBA" id="ARBA00004651"/>
    </source>
</evidence>
<evidence type="ECO:0000256" key="2">
    <source>
        <dbReference type="ARBA" id="ARBA00005182"/>
    </source>
</evidence>
<protein>
    <recommendedName>
        <fullName evidence="4">Probable alginate O-acetylase AlgI</fullName>
    </recommendedName>
    <alternativeName>
        <fullName evidence="12">Alginate biosynthesis protein AlgI</fullName>
    </alternativeName>
</protein>
<gene>
    <name evidence="15" type="ORF">GPA26_02660</name>
</gene>
<feature type="transmembrane region" description="Helical" evidence="14">
    <location>
        <begin position="391"/>
        <end position="411"/>
    </location>
</feature>
<dbReference type="InterPro" id="IPR028362">
    <property type="entry name" value="AlgI"/>
</dbReference>
<feature type="transmembrane region" description="Helical" evidence="14">
    <location>
        <begin position="417"/>
        <end position="437"/>
    </location>
</feature>
<keyword evidence="9 14" id="KW-1133">Transmembrane helix</keyword>
<accession>A0ABX1MLZ8</accession>
<dbReference type="InterPro" id="IPR024194">
    <property type="entry name" value="Ac/AlaTfrase_AlgI/DltB"/>
</dbReference>
<evidence type="ECO:0000256" key="8">
    <source>
        <dbReference type="ARBA" id="ARBA00022841"/>
    </source>
</evidence>
<keyword evidence="6 13" id="KW-0808">Transferase</keyword>
<feature type="transmembrane region" description="Helical" evidence="14">
    <location>
        <begin position="119"/>
        <end position="140"/>
    </location>
</feature>
<evidence type="ECO:0000256" key="12">
    <source>
        <dbReference type="ARBA" id="ARBA00031030"/>
    </source>
</evidence>
<feature type="transmembrane region" description="Helical" evidence="14">
    <location>
        <begin position="367"/>
        <end position="384"/>
    </location>
</feature>
<sequence>MIFSSVSFAVFFAAVLATYLLARSPTQRATVLLMASLIFYASWKPVYLILLGASVTANWFVYRGMLATRSRALMITAIAGNLTVLGCFKYLALMIESALWLARVAGAAVAVVRPAWIDWVLPLGISFYTFHMLSAMIDVYRGDCTRHISFRHWCLFVSFFPQLIAGPIVRVHELVAQLEDLQPVSWRNLKIGAFIFAGGLIKKALLADNLAPLVDALFAQPAKLDFLLAWLATLGFGMEIYLDFSGYSEMALGLACMFGVTLPLNFRFPYLARSATEFWHRWHMSLSRWLRDYLYISIGGNRGGRFNGYRNLMATMLLGGLWHGANWTFVFWGFLHGALLIAHRLLNAGLRMAGIAEDSLVDRALSWLGWPVTYVAMHFTWVFFRAPNFADAWAVCAAMLGLAAPSTAVAVRLYEVIGVLATVVLVLIEPRIVAFFERRGVEWWWRVPFPLRGVAYASLVLAIVLFGGPTQKFIYFDF</sequence>
<dbReference type="Pfam" id="PF03062">
    <property type="entry name" value="MBOAT"/>
    <property type="match status" value="1"/>
</dbReference>
<evidence type="ECO:0000256" key="10">
    <source>
        <dbReference type="ARBA" id="ARBA00023136"/>
    </source>
</evidence>
<reference evidence="15 16" key="1">
    <citation type="submission" date="2019-12" db="EMBL/GenBank/DDBJ databases">
        <title>Comparative genomics gives insights into the taxonomy of the Azoarcus-Aromatoleum group and reveals separate origins of nif in the plant-associated Azoarcus and non-plant-associated Aromatoleum sub-groups.</title>
        <authorList>
            <person name="Lafos M."/>
            <person name="Maluk M."/>
            <person name="Batista M."/>
            <person name="Junghare M."/>
            <person name="Carmona M."/>
            <person name="Faoro H."/>
            <person name="Cruz L.M."/>
            <person name="Battistoni F."/>
            <person name="De Souza E."/>
            <person name="Pedrosa F."/>
            <person name="Chen W.-M."/>
            <person name="Poole P.S."/>
            <person name="Dixon R.A."/>
            <person name="James E.K."/>
        </authorList>
    </citation>
    <scope>NUCLEOTIDE SEQUENCE [LARGE SCALE GENOMIC DNA]</scope>
    <source>
        <strain evidence="15 16">ToN1</strain>
    </source>
</reference>
<comment type="subcellular location">
    <subcellularLocation>
        <location evidence="1">Cell membrane</location>
        <topology evidence="1">Multi-pass membrane protein</topology>
    </subcellularLocation>
</comment>
<keyword evidence="8" id="KW-0016">Alginate biosynthesis</keyword>
<feature type="transmembrane region" description="Helical" evidence="14">
    <location>
        <begin position="191"/>
        <end position="214"/>
    </location>
</feature>
<dbReference type="InterPro" id="IPR051085">
    <property type="entry name" value="MB_O-acyltransferase"/>
</dbReference>
<feature type="transmembrane region" description="Helical" evidence="14">
    <location>
        <begin position="449"/>
        <end position="468"/>
    </location>
</feature>
<keyword evidence="10 13" id="KW-0472">Membrane</keyword>
<comment type="similarity">
    <text evidence="3 13">Belongs to the membrane-bound acyltransferase family.</text>
</comment>
<evidence type="ECO:0000313" key="15">
    <source>
        <dbReference type="EMBL" id="NMF87375.1"/>
    </source>
</evidence>
<evidence type="ECO:0000256" key="3">
    <source>
        <dbReference type="ARBA" id="ARBA00010323"/>
    </source>
</evidence>
<comment type="caution">
    <text evidence="15">The sequence shown here is derived from an EMBL/GenBank/DDBJ whole genome shotgun (WGS) entry which is preliminary data.</text>
</comment>
<evidence type="ECO:0000256" key="4">
    <source>
        <dbReference type="ARBA" id="ARBA00016084"/>
    </source>
</evidence>
<dbReference type="PANTHER" id="PTHR13285:SF23">
    <property type="entry name" value="TEICHOIC ACID D-ALANYLTRANSFERASE"/>
    <property type="match status" value="1"/>
</dbReference>
<evidence type="ECO:0000256" key="11">
    <source>
        <dbReference type="ARBA" id="ARBA00023315"/>
    </source>
</evidence>
<evidence type="ECO:0000256" key="6">
    <source>
        <dbReference type="ARBA" id="ARBA00022679"/>
    </source>
</evidence>
<name>A0ABX1MLZ8_9RHOO</name>
<dbReference type="InterPro" id="IPR004299">
    <property type="entry name" value="MBOAT_fam"/>
</dbReference>
<organism evidence="15 16">
    <name type="scientific">Aromatoleum petrolei</name>
    <dbReference type="NCBI Taxonomy" id="76116"/>
    <lineage>
        <taxon>Bacteria</taxon>
        <taxon>Pseudomonadati</taxon>
        <taxon>Pseudomonadota</taxon>
        <taxon>Betaproteobacteria</taxon>
        <taxon>Rhodocyclales</taxon>
        <taxon>Rhodocyclaceae</taxon>
        <taxon>Aromatoleum</taxon>
    </lineage>
</organism>
<dbReference type="PIRSF" id="PIRSF500217">
    <property type="entry name" value="AlgI"/>
    <property type="match status" value="1"/>
</dbReference>
<keyword evidence="16" id="KW-1185">Reference proteome</keyword>
<dbReference type="PANTHER" id="PTHR13285">
    <property type="entry name" value="ACYLTRANSFERASE"/>
    <property type="match status" value="1"/>
</dbReference>
<comment type="pathway">
    <text evidence="2">Glycan biosynthesis; alginate biosynthesis.</text>
</comment>
<feature type="transmembrane region" description="Helical" evidence="14">
    <location>
        <begin position="226"/>
        <end position="244"/>
    </location>
</feature>
<keyword evidence="7 14" id="KW-0812">Transmembrane</keyword>
<keyword evidence="11 13" id="KW-0012">Acyltransferase</keyword>
<evidence type="ECO:0000256" key="14">
    <source>
        <dbReference type="SAM" id="Phobius"/>
    </source>
</evidence>
<feature type="transmembrane region" description="Helical" evidence="14">
    <location>
        <begin position="72"/>
        <end position="92"/>
    </location>
</feature>
<proteinExistence type="inferred from homology"/>
<evidence type="ECO:0000256" key="5">
    <source>
        <dbReference type="ARBA" id="ARBA00022475"/>
    </source>
</evidence>
<dbReference type="RefSeq" id="WP_169204821.1">
    <property type="nucleotide sequence ID" value="NZ_CP059560.1"/>
</dbReference>